<keyword evidence="9" id="KW-1185">Reference proteome</keyword>
<feature type="region of interest" description="Disordered" evidence="6">
    <location>
        <begin position="319"/>
        <end position="342"/>
    </location>
</feature>
<dbReference type="Gene3D" id="1.10.220.150">
    <property type="entry name" value="Arf GTPase activating protein"/>
    <property type="match status" value="1"/>
</dbReference>
<sequence>MSKYVTTADRMAAFKRMKSRPENQVCFDCPTRNPTWASATYGVFICYNCSATHRALGVHITFVRSVDLDEWTPQQLLTMRLGGNSNAAQFFRRHGVTHGGKVEQKYSSRAAELYKAHLSKLVADKILMDANALEPPPPTDTVAAVGCGLDNLMLSYQEPEDVPVGGAGSSDGEGLAPISREETTLSPPTASDAASEQEAEKSFAVAVICAPEKQPPARVALQQDSQRSPTGTFNTLTRGAGELKLSTATGGGSTIVTEAGGGADLVVGGVSGTGSGVFKTGPRKSTVKGLGARKLGARKMGTEGPGASSGMASFEEAARQATEAQAAAKQAAQDREQAEKDRKARELNAFLGHTPRSGTTMQDWAAPLPASPVVQEYRLAVTREETGPSVSTGPLAAKFSTAKGIGSDQLFGNDEETADIRHERQTKLAGLHGARAISSDMYFGDGQDRDCARGSYAGGPDVDELAAQAAERLRSVGQNVARGVGLLKDASSNFFESFRA</sequence>
<accession>A0A4D9D0S2</accession>
<dbReference type="GO" id="GO:0000139">
    <property type="term" value="C:Golgi membrane"/>
    <property type="evidence" value="ECO:0007669"/>
    <property type="project" value="GOC"/>
</dbReference>
<comment type="caution">
    <text evidence="8">The sequence shown here is derived from an EMBL/GenBank/DDBJ whole genome shotgun (WGS) entry which is preliminary data.</text>
</comment>
<keyword evidence="3 5" id="KW-0863">Zinc-finger</keyword>
<dbReference type="SMART" id="SM00105">
    <property type="entry name" value="ArfGap"/>
    <property type="match status" value="1"/>
</dbReference>
<evidence type="ECO:0000256" key="4">
    <source>
        <dbReference type="ARBA" id="ARBA00022833"/>
    </source>
</evidence>
<gene>
    <name evidence="8" type="ORF">NSK_003615</name>
</gene>
<dbReference type="CDD" id="cd08831">
    <property type="entry name" value="ArfGap_ArfGap2_3_like"/>
    <property type="match status" value="1"/>
</dbReference>
<keyword evidence="1" id="KW-0343">GTPase activation</keyword>
<feature type="compositionally biased region" description="Low complexity" evidence="6">
    <location>
        <begin position="319"/>
        <end position="331"/>
    </location>
</feature>
<dbReference type="SUPFAM" id="SSF57863">
    <property type="entry name" value="ArfGap/RecO-like zinc finger"/>
    <property type="match status" value="1"/>
</dbReference>
<reference evidence="8 9" key="1">
    <citation type="submission" date="2019-01" db="EMBL/GenBank/DDBJ databases">
        <title>Nuclear Genome Assembly of the Microalgal Biofuel strain Nannochloropsis salina CCMP1776.</title>
        <authorList>
            <person name="Hovde B."/>
        </authorList>
    </citation>
    <scope>NUCLEOTIDE SEQUENCE [LARGE SCALE GENOMIC DNA]</scope>
    <source>
        <strain evidence="8 9">CCMP1776</strain>
    </source>
</reference>
<dbReference type="GO" id="GO:0048205">
    <property type="term" value="P:COPI coating of Golgi vesicle"/>
    <property type="evidence" value="ECO:0007669"/>
    <property type="project" value="TreeGrafter"/>
</dbReference>
<evidence type="ECO:0000313" key="9">
    <source>
        <dbReference type="Proteomes" id="UP000355283"/>
    </source>
</evidence>
<dbReference type="Proteomes" id="UP000355283">
    <property type="component" value="Unassembled WGS sequence"/>
</dbReference>
<keyword evidence="4" id="KW-0862">Zinc</keyword>
<evidence type="ECO:0000313" key="8">
    <source>
        <dbReference type="EMBL" id="TFJ85192.1"/>
    </source>
</evidence>
<dbReference type="InterPro" id="IPR038508">
    <property type="entry name" value="ArfGAP_dom_sf"/>
</dbReference>
<dbReference type="EMBL" id="SDOX01000016">
    <property type="protein sequence ID" value="TFJ85192.1"/>
    <property type="molecule type" value="Genomic_DNA"/>
</dbReference>
<proteinExistence type="predicted"/>
<dbReference type="PRINTS" id="PR00405">
    <property type="entry name" value="REVINTRACTNG"/>
</dbReference>
<feature type="compositionally biased region" description="Polar residues" evidence="6">
    <location>
        <begin position="184"/>
        <end position="194"/>
    </location>
</feature>
<evidence type="ECO:0000256" key="6">
    <source>
        <dbReference type="SAM" id="MobiDB-lite"/>
    </source>
</evidence>
<evidence type="ECO:0000256" key="5">
    <source>
        <dbReference type="PROSITE-ProRule" id="PRU00288"/>
    </source>
</evidence>
<dbReference type="InterPro" id="IPR001164">
    <property type="entry name" value="ArfGAP_dom"/>
</dbReference>
<evidence type="ECO:0000256" key="2">
    <source>
        <dbReference type="ARBA" id="ARBA00022723"/>
    </source>
</evidence>
<dbReference type="InterPro" id="IPR037278">
    <property type="entry name" value="ARFGAP/RecO"/>
</dbReference>
<feature type="region of interest" description="Disordered" evidence="6">
    <location>
        <begin position="159"/>
        <end position="197"/>
    </location>
</feature>
<feature type="compositionally biased region" description="Basic and acidic residues" evidence="6">
    <location>
        <begin position="332"/>
        <end position="342"/>
    </location>
</feature>
<dbReference type="AlphaFoldDB" id="A0A4D9D0S2"/>
<dbReference type="Pfam" id="PF01412">
    <property type="entry name" value="ArfGap"/>
    <property type="match status" value="1"/>
</dbReference>
<dbReference type="GO" id="GO:0008270">
    <property type="term" value="F:zinc ion binding"/>
    <property type="evidence" value="ECO:0007669"/>
    <property type="project" value="UniProtKB-KW"/>
</dbReference>
<name>A0A4D9D0S2_9STRA</name>
<dbReference type="GO" id="GO:0005096">
    <property type="term" value="F:GTPase activator activity"/>
    <property type="evidence" value="ECO:0007669"/>
    <property type="project" value="UniProtKB-KW"/>
</dbReference>
<protein>
    <recommendedName>
        <fullName evidence="7">Arf-GAP domain-containing protein</fullName>
    </recommendedName>
</protein>
<dbReference type="PANTHER" id="PTHR45686">
    <property type="entry name" value="ADP-RIBOSYLATION FACTOR GTPASE ACTIVATING PROTEIN 3, ISOFORM H-RELATED"/>
    <property type="match status" value="1"/>
</dbReference>
<evidence type="ECO:0000259" key="7">
    <source>
        <dbReference type="PROSITE" id="PS50115"/>
    </source>
</evidence>
<dbReference type="PROSITE" id="PS50115">
    <property type="entry name" value="ARFGAP"/>
    <property type="match status" value="1"/>
</dbReference>
<feature type="domain" description="Arf-GAP" evidence="7">
    <location>
        <begin position="11"/>
        <end position="115"/>
    </location>
</feature>
<dbReference type="OrthoDB" id="10266696at2759"/>
<dbReference type="PANTHER" id="PTHR45686:SF4">
    <property type="entry name" value="ADP-RIBOSYLATION FACTOR GTPASE ACTIVATING PROTEIN 3, ISOFORM H"/>
    <property type="match status" value="1"/>
</dbReference>
<evidence type="ECO:0000256" key="3">
    <source>
        <dbReference type="ARBA" id="ARBA00022771"/>
    </source>
</evidence>
<evidence type="ECO:0000256" key="1">
    <source>
        <dbReference type="ARBA" id="ARBA00022468"/>
    </source>
</evidence>
<organism evidence="8 9">
    <name type="scientific">Nannochloropsis salina CCMP1776</name>
    <dbReference type="NCBI Taxonomy" id="1027361"/>
    <lineage>
        <taxon>Eukaryota</taxon>
        <taxon>Sar</taxon>
        <taxon>Stramenopiles</taxon>
        <taxon>Ochrophyta</taxon>
        <taxon>Eustigmatophyceae</taxon>
        <taxon>Eustigmatales</taxon>
        <taxon>Monodopsidaceae</taxon>
        <taxon>Microchloropsis</taxon>
        <taxon>Microchloropsis salina</taxon>
    </lineage>
</organism>
<keyword evidence="2" id="KW-0479">Metal-binding</keyword>